<evidence type="ECO:0000313" key="1">
    <source>
        <dbReference type="EMBL" id="EJW89599.1"/>
    </source>
</evidence>
<comment type="caution">
    <text evidence="1">The sequence shown here is derived from an EMBL/GenBank/DDBJ whole genome shotgun (WGS) entry which is preliminary data.</text>
</comment>
<gene>
    <name evidence="1" type="ORF">EVA_22294</name>
</gene>
<feature type="non-terminal residue" evidence="1">
    <location>
        <position position="1"/>
    </location>
</feature>
<dbReference type="AlphaFoldDB" id="J9FQH3"/>
<proteinExistence type="predicted"/>
<dbReference type="Gene3D" id="2.20.110.10">
    <property type="entry name" value="Histone H3 K4-specific methyltransferase SET7/9 N-terminal domain"/>
    <property type="match status" value="1"/>
</dbReference>
<protein>
    <recommendedName>
        <fullName evidence="2">Toxin-antitoxin system YwqK family antitoxin</fullName>
    </recommendedName>
</protein>
<reference evidence="1" key="1">
    <citation type="journal article" date="2012" name="PLoS ONE">
        <title>Gene sets for utilization of primary and secondary nutrition supplies in the distal gut of endangered iberian lynx.</title>
        <authorList>
            <person name="Alcaide M."/>
            <person name="Messina E."/>
            <person name="Richter M."/>
            <person name="Bargiela R."/>
            <person name="Peplies J."/>
            <person name="Huws S.A."/>
            <person name="Newbold C.J."/>
            <person name="Golyshin P.N."/>
            <person name="Simon M.A."/>
            <person name="Lopez G."/>
            <person name="Yakimov M.M."/>
            <person name="Ferrer M."/>
        </authorList>
    </citation>
    <scope>NUCLEOTIDE SEQUENCE</scope>
</reference>
<organism evidence="1">
    <name type="scientific">gut metagenome</name>
    <dbReference type="NCBI Taxonomy" id="749906"/>
    <lineage>
        <taxon>unclassified sequences</taxon>
        <taxon>metagenomes</taxon>
        <taxon>organismal metagenomes</taxon>
    </lineage>
</organism>
<evidence type="ECO:0008006" key="2">
    <source>
        <dbReference type="Google" id="ProtNLM"/>
    </source>
</evidence>
<name>J9FQH3_9ZZZZ</name>
<accession>J9FQH3</accession>
<sequence>YFPQTGKPARQGTNKMNEYDGEVTIWRPDGMKVIQTYKNGVANGWQKTYNSQGALMGEMMMKNGRATGESSL</sequence>
<dbReference type="SUPFAM" id="SSF82185">
    <property type="entry name" value="Histone H3 K4-specific methyltransferase SET7/9 N-terminal domain"/>
    <property type="match status" value="1"/>
</dbReference>
<dbReference type="EMBL" id="AMCI01009364">
    <property type="protein sequence ID" value="EJW89599.1"/>
    <property type="molecule type" value="Genomic_DNA"/>
</dbReference>